<dbReference type="PANTHER" id="PTHR11254">
    <property type="entry name" value="HECT DOMAIN UBIQUITIN-PROTEIN LIGASE"/>
    <property type="match status" value="1"/>
</dbReference>
<dbReference type="InterPro" id="IPR050409">
    <property type="entry name" value="E3_ubiq-protein_ligase"/>
</dbReference>
<comment type="caution">
    <text evidence="6">Lacks conserved residue(s) required for the propagation of feature annotation.</text>
</comment>
<evidence type="ECO:0000259" key="8">
    <source>
        <dbReference type="PROSITE" id="PS50237"/>
    </source>
</evidence>
<dbReference type="PROSITE" id="PS50053">
    <property type="entry name" value="UBIQUITIN_2"/>
    <property type="match status" value="1"/>
</dbReference>
<dbReference type="EC" id="2.3.2.26" evidence="3"/>
<dbReference type="GO" id="GO:0061630">
    <property type="term" value="F:ubiquitin protein ligase activity"/>
    <property type="evidence" value="ECO:0007669"/>
    <property type="project" value="UniProtKB-EC"/>
</dbReference>
<evidence type="ECO:0000256" key="1">
    <source>
        <dbReference type="ARBA" id="ARBA00000885"/>
    </source>
</evidence>
<dbReference type="PROSITE" id="PS50237">
    <property type="entry name" value="HECT"/>
    <property type="match status" value="1"/>
</dbReference>
<dbReference type="InterPro" id="IPR035983">
    <property type="entry name" value="Hect_E3_ubiquitin_ligase"/>
</dbReference>
<evidence type="ECO:0000256" key="3">
    <source>
        <dbReference type="ARBA" id="ARBA00012485"/>
    </source>
</evidence>
<dbReference type="Gene3D" id="3.10.20.90">
    <property type="entry name" value="Phosphatidylinositol 3-kinase Catalytic Subunit, Chain A, domain 1"/>
    <property type="match status" value="1"/>
</dbReference>
<dbReference type="SMART" id="SM00213">
    <property type="entry name" value="UBQ"/>
    <property type="match status" value="1"/>
</dbReference>
<dbReference type="PANTHER" id="PTHR11254:SF424">
    <property type="entry name" value="E3 UBIQUITIN-PROTEIN LIGASE UPL5"/>
    <property type="match status" value="1"/>
</dbReference>
<dbReference type="SUPFAM" id="SSF54236">
    <property type="entry name" value="Ubiquitin-like"/>
    <property type="match status" value="1"/>
</dbReference>
<keyword evidence="4" id="KW-0808">Transferase</keyword>
<dbReference type="InterPro" id="IPR000626">
    <property type="entry name" value="Ubiquitin-like_dom"/>
</dbReference>
<dbReference type="GO" id="GO:0005737">
    <property type="term" value="C:cytoplasm"/>
    <property type="evidence" value="ECO:0007669"/>
    <property type="project" value="TreeGrafter"/>
</dbReference>
<gene>
    <name evidence="9" type="ORF">IFM89_024119</name>
</gene>
<dbReference type="InterPro" id="IPR000569">
    <property type="entry name" value="HECT_dom"/>
</dbReference>
<dbReference type="SMART" id="SM00119">
    <property type="entry name" value="HECTc"/>
    <property type="match status" value="1"/>
</dbReference>
<keyword evidence="10" id="KW-1185">Reference proteome</keyword>
<dbReference type="Gene3D" id="3.90.1750.10">
    <property type="entry name" value="Hect, E3 ligase catalytic domains"/>
    <property type="match status" value="1"/>
</dbReference>
<dbReference type="Pfam" id="PF00632">
    <property type="entry name" value="HECT"/>
    <property type="match status" value="1"/>
</dbReference>
<dbReference type="GO" id="GO:0000209">
    <property type="term" value="P:protein polyubiquitination"/>
    <property type="evidence" value="ECO:0007669"/>
    <property type="project" value="TreeGrafter"/>
</dbReference>
<accession>A0A835I503</accession>
<evidence type="ECO:0000313" key="9">
    <source>
        <dbReference type="EMBL" id="KAF9610694.1"/>
    </source>
</evidence>
<dbReference type="GO" id="GO:0006511">
    <property type="term" value="P:ubiquitin-dependent protein catabolic process"/>
    <property type="evidence" value="ECO:0007669"/>
    <property type="project" value="TreeGrafter"/>
</dbReference>
<evidence type="ECO:0000256" key="5">
    <source>
        <dbReference type="ARBA" id="ARBA00022786"/>
    </source>
</evidence>
<dbReference type="EMBL" id="JADFTS010000004">
    <property type="protein sequence ID" value="KAF9610694.1"/>
    <property type="molecule type" value="Genomic_DNA"/>
</dbReference>
<name>A0A835I503_9MAGN</name>
<evidence type="ECO:0000256" key="6">
    <source>
        <dbReference type="PROSITE-ProRule" id="PRU00104"/>
    </source>
</evidence>
<dbReference type="InterPro" id="IPR019956">
    <property type="entry name" value="Ubiquitin_dom"/>
</dbReference>
<keyword evidence="5 6" id="KW-0833">Ubl conjugation pathway</keyword>
<feature type="domain" description="HECT" evidence="8">
    <location>
        <begin position="377"/>
        <end position="584"/>
    </location>
</feature>
<organism evidence="9 10">
    <name type="scientific">Coptis chinensis</name>
    <dbReference type="NCBI Taxonomy" id="261450"/>
    <lineage>
        <taxon>Eukaryota</taxon>
        <taxon>Viridiplantae</taxon>
        <taxon>Streptophyta</taxon>
        <taxon>Embryophyta</taxon>
        <taxon>Tracheophyta</taxon>
        <taxon>Spermatophyta</taxon>
        <taxon>Magnoliopsida</taxon>
        <taxon>Ranunculales</taxon>
        <taxon>Ranunculaceae</taxon>
        <taxon>Coptidoideae</taxon>
        <taxon>Coptis</taxon>
    </lineage>
</organism>
<reference evidence="9 10" key="1">
    <citation type="submission" date="2020-10" db="EMBL/GenBank/DDBJ databases">
        <title>The Coptis chinensis genome and diversification of protoberbering-type alkaloids.</title>
        <authorList>
            <person name="Wang B."/>
            <person name="Shu S."/>
            <person name="Song C."/>
            <person name="Liu Y."/>
        </authorList>
    </citation>
    <scope>NUCLEOTIDE SEQUENCE [LARGE SCALE GENOMIC DNA]</scope>
    <source>
        <strain evidence="9">HL-2020</strain>
        <tissue evidence="9">Leaf</tissue>
    </source>
</reference>
<feature type="domain" description="Ubiquitin-like" evidence="7">
    <location>
        <begin position="10"/>
        <end position="84"/>
    </location>
</feature>
<evidence type="ECO:0000256" key="2">
    <source>
        <dbReference type="ARBA" id="ARBA00004906"/>
    </source>
</evidence>
<dbReference type="Proteomes" id="UP000631114">
    <property type="component" value="Unassembled WGS sequence"/>
</dbReference>
<dbReference type="OrthoDB" id="8068875at2759"/>
<comment type="caution">
    <text evidence="9">The sequence shown here is derived from an EMBL/GenBank/DDBJ whole genome shotgun (WGS) entry which is preliminary data.</text>
</comment>
<dbReference type="AlphaFoldDB" id="A0A835I503"/>
<evidence type="ECO:0000313" key="10">
    <source>
        <dbReference type="Proteomes" id="UP000631114"/>
    </source>
</evidence>
<protein>
    <recommendedName>
        <fullName evidence="3">HECT-type E3 ubiquitin transferase</fullName>
        <ecNumber evidence="3">2.3.2.26</ecNumber>
    </recommendedName>
</protein>
<dbReference type="Gene3D" id="3.30.2160.10">
    <property type="entry name" value="Hect, E3 ligase catalytic domain"/>
    <property type="match status" value="1"/>
</dbReference>
<dbReference type="PRINTS" id="PR00348">
    <property type="entry name" value="UBIQUITIN"/>
</dbReference>
<sequence length="608" mass="69586">MSSTEISSSLHFFVRVWGGNTIVIHASSNDSVESVHQHIKKMTGIPITEQRLLYQGRQLQSEQTLEECSIQNDAGLQLIGRMRSIAYHQLGNLSVICYPLFVLFAKVVFPKEYAEEAIRLLLIPNIEFLLKSTQHQFASIVLLFCNLLHGNAYDDSLYIACRSTLGTLLDTIKCAHVNKIFDDAKPPVIIQEFLPFVRDLAGKLTIGLESSWNSLPGMEMSLKIDAHDFTAFLQPLFRAIEDHVETINQCLVRVEGVLVSEGAAGASESHPFSWYLYIPILKELKSVCKVYKGAGDRLASMMKSRRLPLNFLIRYLKRGDDHHWLLEYKDVTDFESRRHLVMMMFPKLVDEHQELNEMLIDRSKLLEESFEYIARADAESLRSGLSVEFKNEEAKGPGVLQEWFHLVFQAIFNPRNPLFLACPNDCRRFFPNPVSKVDSLHLNNFHFCCRMIALALMHKVEAGVVLDRLFFLQLAEKIWEMNAEILDSRALGLTFVREIDELGSRKIIELCPGGKSVTVNSKNREDYVNLLVQHRFVTSISEQVAHFAQGIGDIVWKSQFEVLFFQSLELEDLDRILHGSDSSIWVNWKFCSFWSVLLNGFQRCFAPV</sequence>
<dbReference type="Pfam" id="PF00240">
    <property type="entry name" value="ubiquitin"/>
    <property type="match status" value="1"/>
</dbReference>
<comment type="catalytic activity">
    <reaction evidence="1">
        <text>S-ubiquitinyl-[E2 ubiquitin-conjugating enzyme]-L-cysteine + [acceptor protein]-L-lysine = [E2 ubiquitin-conjugating enzyme]-L-cysteine + N(6)-ubiquitinyl-[acceptor protein]-L-lysine.</text>
        <dbReference type="EC" id="2.3.2.26"/>
    </reaction>
</comment>
<dbReference type="InterPro" id="IPR029071">
    <property type="entry name" value="Ubiquitin-like_domsf"/>
</dbReference>
<evidence type="ECO:0000259" key="7">
    <source>
        <dbReference type="PROSITE" id="PS50053"/>
    </source>
</evidence>
<dbReference type="SUPFAM" id="SSF56204">
    <property type="entry name" value="Hect, E3 ligase catalytic domain"/>
    <property type="match status" value="1"/>
</dbReference>
<proteinExistence type="predicted"/>
<evidence type="ECO:0000256" key="4">
    <source>
        <dbReference type="ARBA" id="ARBA00022679"/>
    </source>
</evidence>
<comment type="pathway">
    <text evidence="2">Protein modification; protein ubiquitination.</text>
</comment>